<evidence type="ECO:0008006" key="5">
    <source>
        <dbReference type="Google" id="ProtNLM"/>
    </source>
</evidence>
<organism evidence="3 4">
    <name type="scientific">Nannochloropsis salina CCMP1776</name>
    <dbReference type="NCBI Taxonomy" id="1027361"/>
    <lineage>
        <taxon>Eukaryota</taxon>
        <taxon>Sar</taxon>
        <taxon>Stramenopiles</taxon>
        <taxon>Ochrophyta</taxon>
        <taxon>Eustigmatophyceae</taxon>
        <taxon>Eustigmatales</taxon>
        <taxon>Monodopsidaceae</taxon>
        <taxon>Microchloropsis</taxon>
        <taxon>Microchloropsis salina</taxon>
    </lineage>
</organism>
<dbReference type="CDD" id="cd15482">
    <property type="entry name" value="Sialidase_non-viral"/>
    <property type="match status" value="1"/>
</dbReference>
<evidence type="ECO:0000313" key="3">
    <source>
        <dbReference type="EMBL" id="TFJ82446.1"/>
    </source>
</evidence>
<dbReference type="OrthoDB" id="2151161at2759"/>
<keyword evidence="4" id="KW-1185">Reference proteome</keyword>
<protein>
    <recommendedName>
        <fullName evidence="5">Photosynthesis system II assembly factor Ycf48/Hcf136-like domain-containing protein</fullName>
    </recommendedName>
</protein>
<feature type="chain" id="PRO_5020022789" description="Photosynthesis system II assembly factor Ycf48/Hcf136-like domain-containing protein" evidence="2">
    <location>
        <begin position="24"/>
        <end position="1263"/>
    </location>
</feature>
<evidence type="ECO:0000256" key="2">
    <source>
        <dbReference type="SAM" id="SignalP"/>
    </source>
</evidence>
<feature type="compositionally biased region" description="Low complexity" evidence="1">
    <location>
        <begin position="882"/>
        <end position="892"/>
    </location>
</feature>
<proteinExistence type="predicted"/>
<sequence>MKDFSCAFLVALLGFGSILTTISKECPRLSLTANVRPNPRRGIVAGTGKAKITVILKSNDPVDNVEFQLNLPDGLSVERTAMRPSSKPNTPPQIVEDADGVTAISWQGLAFTKRKGGKRRFRVKVKADQCAPETLVVDAFAYLMNATDTSCMTPLANPAIVKVRYLKRNKDATCAPTPAPTVNPTQPFVLLGEGLRFSQGERLAPFEDRRRSLHTGINRHEDIIARYHPEDRQLQSIDTPEACYEYCSLNAGEEVPFLFSWNTVTSQCFCCAGVDSNGSPNADTYSIAYSRTDSYPYSSTLNDSNGSPNADTYSIAYSRTHSCPYSSTLNDSNGSPNADTYSIAYSSTHSYSYPSTFDDSNGFPNDRLQSTATLPGIVVKVNLTDFSRVDSLALENGEDELVTSVVSGEYAYFGTENFPGIVVKVNLTDFSRVDSLELDNGEDSPRTSVVSGEYAYFGTDTSPGIVVKVNLTDFSRVDSLELDNGENILQTSVVSGEYAYFGTETSPGIVVKVNLTDFSRVDSLELDNGENNLYTSVVSGEYAYFGILTTISKECPQLSLTANVRPNPRRGIVAGTGKAKITVILKSNDPVDNVEFQLNLPDGLSVERTAMRPSSKPNTPPQIVEDADGVTAISWQGLAFTKRKGGKRRFRVKVKADQCAPETLVVDAFAYLMNATDTSCMTPLANPAIVKVRYLKRNKDATCAPTPAPTVNPTQPFVLLGEGLRFSQGERLAPFEDRRRSLHTRINRHEDIFARYNPEDRQLQSIDTPEACYEHCSLNAGEEVPFLFSWNTVTSQCFCCAGVCTPLIVDPDYNVYEALLPRTLPPTPIPTTAAPPTTPPTPTPTASPTPGPTRTPTQAPSTTPTAPPTPTPTASPTPGPTRTPTQAPSTTPTAPPTPSPTSTWTEQTAAGSRDWASIASSLDGTNLAAVVNGGSIYTSTDAGVSWTEQADTDSRSWSSIASSSDGMNLAAVVNGGSIYTSTDAGVSWTEQTNAGSRGWRSIASSSNGTEEEGTKTLHAGAMEETCSIGKKRGCKAFDNLAAVVNGGSIYTSTDAGVNWTEQTNAGSRSWSSIASSSDGTNLAAVVNGGSIYTSTDAGVSWTEQTNAGSRGWRSIASSSNGTNLAAGENPGSIWTSTDTGVSWIERTDAGSRSWVSIASSSDGTNLAAVVPNNFIYTSTDAGATWTEQADADSRVWLSIASSSDGTNLAAVVTGGSIYTSTDAGVNWTEQTAAGSRSWRWIASSSDGTKLAAVVAGGSIWTYA</sequence>
<accession>A0A4D9CU88</accession>
<feature type="region of interest" description="Disordered" evidence="1">
    <location>
        <begin position="824"/>
        <end position="911"/>
    </location>
</feature>
<feature type="signal peptide" evidence="2">
    <location>
        <begin position="1"/>
        <end position="23"/>
    </location>
</feature>
<feature type="region of interest" description="Disordered" evidence="1">
    <location>
        <begin position="992"/>
        <end position="1013"/>
    </location>
</feature>
<evidence type="ECO:0000256" key="1">
    <source>
        <dbReference type="SAM" id="MobiDB-lite"/>
    </source>
</evidence>
<keyword evidence="2" id="KW-0732">Signal</keyword>
<dbReference type="Proteomes" id="UP000355283">
    <property type="component" value="Unassembled WGS sequence"/>
</dbReference>
<dbReference type="AlphaFoldDB" id="A0A4D9CU88"/>
<feature type="compositionally biased region" description="Low complexity" evidence="1">
    <location>
        <begin position="854"/>
        <end position="864"/>
    </location>
</feature>
<evidence type="ECO:0000313" key="4">
    <source>
        <dbReference type="Proteomes" id="UP000355283"/>
    </source>
</evidence>
<dbReference type="InterPro" id="IPR015943">
    <property type="entry name" value="WD40/YVTN_repeat-like_dom_sf"/>
</dbReference>
<reference evidence="3 4" key="1">
    <citation type="submission" date="2019-01" db="EMBL/GenBank/DDBJ databases">
        <title>Nuclear Genome Assembly of the Microalgal Biofuel strain Nannochloropsis salina CCMP1776.</title>
        <authorList>
            <person name="Hovde B."/>
        </authorList>
    </citation>
    <scope>NUCLEOTIDE SEQUENCE [LARGE SCALE GENOMIC DNA]</scope>
    <source>
        <strain evidence="3 4">CCMP1776</strain>
    </source>
</reference>
<feature type="compositionally biased region" description="Pro residues" evidence="1">
    <location>
        <begin position="836"/>
        <end position="853"/>
    </location>
</feature>
<dbReference type="Gene3D" id="2.130.10.10">
    <property type="entry name" value="YVTN repeat-like/Quinoprotein amine dehydrogenase"/>
    <property type="match status" value="3"/>
</dbReference>
<dbReference type="EMBL" id="SDOX01000110">
    <property type="protein sequence ID" value="TFJ82446.1"/>
    <property type="molecule type" value="Genomic_DNA"/>
</dbReference>
<gene>
    <name evidence="3" type="ORF">NSK_006271</name>
</gene>
<feature type="compositionally biased region" description="Pro residues" evidence="1">
    <location>
        <begin position="865"/>
        <end position="881"/>
    </location>
</feature>
<comment type="caution">
    <text evidence="3">The sequence shown here is derived from an EMBL/GenBank/DDBJ whole genome shotgun (WGS) entry which is preliminary data.</text>
</comment>
<name>A0A4D9CU88_9STRA</name>
<dbReference type="SUPFAM" id="SSF110296">
    <property type="entry name" value="Oligoxyloglucan reducing end-specific cellobiohydrolase"/>
    <property type="match status" value="1"/>
</dbReference>